<proteinExistence type="predicted"/>
<evidence type="ECO:0000313" key="5">
    <source>
        <dbReference type="Proteomes" id="UP000576393"/>
    </source>
</evidence>
<dbReference type="InterPro" id="IPR051257">
    <property type="entry name" value="Diverse_CBS-Domain"/>
</dbReference>
<reference evidence="4 5" key="1">
    <citation type="submission" date="2020-07" db="EMBL/GenBank/DDBJ databases">
        <title>Sequencing the genomes of 1000 actinobacteria strains.</title>
        <authorList>
            <person name="Klenk H.-P."/>
        </authorList>
    </citation>
    <scope>NUCLEOTIDE SEQUENCE [LARGE SCALE GENOMIC DNA]</scope>
    <source>
        <strain evidence="4 5">DSM 45763</strain>
    </source>
</reference>
<gene>
    <name evidence="4" type="ORF">HDA43_004010</name>
</gene>
<comment type="caution">
    <text evidence="4">The sequence shown here is derived from an EMBL/GenBank/DDBJ whole genome shotgun (WGS) entry which is preliminary data.</text>
</comment>
<accession>A0A852UZZ3</accession>
<protein>
    <submittedName>
        <fullName evidence="4">CBS domain-containing protein</fullName>
    </submittedName>
</protein>
<feature type="domain" description="CBS" evidence="3">
    <location>
        <begin position="6"/>
        <end position="65"/>
    </location>
</feature>
<dbReference type="PANTHER" id="PTHR43080">
    <property type="entry name" value="CBS DOMAIN-CONTAINING PROTEIN CBSX3, MITOCHONDRIAL"/>
    <property type="match status" value="1"/>
</dbReference>
<organism evidence="4 5">
    <name type="scientific">Streptosporangium sandarakinum</name>
    <dbReference type="NCBI Taxonomy" id="1260955"/>
    <lineage>
        <taxon>Bacteria</taxon>
        <taxon>Bacillati</taxon>
        <taxon>Actinomycetota</taxon>
        <taxon>Actinomycetes</taxon>
        <taxon>Streptosporangiales</taxon>
        <taxon>Streptosporangiaceae</taxon>
        <taxon>Streptosporangium</taxon>
    </lineage>
</organism>
<dbReference type="PANTHER" id="PTHR43080:SF2">
    <property type="entry name" value="CBS DOMAIN-CONTAINING PROTEIN"/>
    <property type="match status" value="1"/>
</dbReference>
<dbReference type="InterPro" id="IPR046342">
    <property type="entry name" value="CBS_dom_sf"/>
</dbReference>
<dbReference type="Pfam" id="PF00571">
    <property type="entry name" value="CBS"/>
    <property type="match status" value="2"/>
</dbReference>
<name>A0A852UZZ3_9ACTN</name>
<keyword evidence="1 2" id="KW-0129">CBS domain</keyword>
<dbReference type="Proteomes" id="UP000576393">
    <property type="component" value="Unassembled WGS sequence"/>
</dbReference>
<keyword evidence="5" id="KW-1185">Reference proteome</keyword>
<feature type="domain" description="CBS" evidence="3">
    <location>
        <begin position="92"/>
        <end position="147"/>
    </location>
</feature>
<dbReference type="PROSITE" id="PS51371">
    <property type="entry name" value="CBS"/>
    <property type="match status" value="2"/>
</dbReference>
<evidence type="ECO:0000313" key="4">
    <source>
        <dbReference type="EMBL" id="NYF41809.1"/>
    </source>
</evidence>
<evidence type="ECO:0000259" key="3">
    <source>
        <dbReference type="PROSITE" id="PS51371"/>
    </source>
</evidence>
<dbReference type="InterPro" id="IPR000644">
    <property type="entry name" value="CBS_dom"/>
</dbReference>
<evidence type="ECO:0000256" key="2">
    <source>
        <dbReference type="PROSITE-ProRule" id="PRU00703"/>
    </source>
</evidence>
<dbReference type="Gene3D" id="3.10.580.10">
    <property type="entry name" value="CBS-domain"/>
    <property type="match status" value="1"/>
</dbReference>
<dbReference type="EMBL" id="JACCCO010000002">
    <property type="protein sequence ID" value="NYF41809.1"/>
    <property type="molecule type" value="Genomic_DNA"/>
</dbReference>
<dbReference type="SUPFAM" id="SSF54631">
    <property type="entry name" value="CBS-domain pair"/>
    <property type="match status" value="1"/>
</dbReference>
<evidence type="ECO:0000256" key="1">
    <source>
        <dbReference type="ARBA" id="ARBA00023122"/>
    </source>
</evidence>
<dbReference type="RefSeq" id="WP_179823857.1">
    <property type="nucleotide sequence ID" value="NZ_JACCCO010000002.1"/>
</dbReference>
<dbReference type="SMART" id="SM00116">
    <property type="entry name" value="CBS"/>
    <property type="match status" value="2"/>
</dbReference>
<sequence length="147" mass="15555">MRARDLVSEFPTIPLDAPAADAARIVADRHLLALIVVDADGSPAGVLPATAVLRQAVPRYCLDDPALARVVDEAHADAFLRSLAGRTVRDCMPDDPRELPVTDPDATVLEVAALMARTSSPLVAVMDEGRLLGAVLLTRLLGRVLSS</sequence>
<dbReference type="AlphaFoldDB" id="A0A852UZZ3"/>